<dbReference type="InterPro" id="IPR029058">
    <property type="entry name" value="AB_hydrolase_fold"/>
</dbReference>
<sequence length="376" mass="40740">MRTGPFPGRPTVVVIPGGPGLGTATLYGGLRSWARRNSIDLLMIEHRGVGLSRRDATGADLTADDMRLGLVVEDIASVLDAENIQSAAVYGSSYGTYLAQAFAVEHPDRVACLLLDSAMLTAQDHLDVRAASRDRLLHGSGQDTARAAGKLRALVADGTVQRSEADVVARIVYEYCGPVVLECLLDQVRRGTGGFAWKSIAALEPMDTGERRPFRMEFDLVGVIAFRELNYAPEPDGLPFDPGASFADLAQRFPPFEGEPYDLPSTIRGFTMPVILLSGERDLRTPRSVAERITELAPHSHLVPLRGAGHSLLDSHPAAARRVLTLVSTEGPQAVMAAAEELEALIDRSRALNPATLVRSLMRLSPLVPRRRSHER</sequence>
<name>A0ABR9W0K2_9MICO</name>
<dbReference type="PANTHER" id="PTHR43798">
    <property type="entry name" value="MONOACYLGLYCEROL LIPASE"/>
    <property type="match status" value="1"/>
</dbReference>
<dbReference type="SUPFAM" id="SSF53474">
    <property type="entry name" value="alpha/beta-Hydrolases"/>
    <property type="match status" value="1"/>
</dbReference>
<accession>A0ABR9W0K2</accession>
<dbReference type="Proteomes" id="UP000644727">
    <property type="component" value="Unassembled WGS sequence"/>
</dbReference>
<dbReference type="InterPro" id="IPR050266">
    <property type="entry name" value="AB_hydrolase_sf"/>
</dbReference>
<dbReference type="InterPro" id="IPR000073">
    <property type="entry name" value="AB_hydrolase_1"/>
</dbReference>
<keyword evidence="3" id="KW-1185">Reference proteome</keyword>
<dbReference type="RefSeq" id="WP_193865709.1">
    <property type="nucleotide sequence ID" value="NZ_JADEYR010000005.1"/>
</dbReference>
<evidence type="ECO:0000313" key="3">
    <source>
        <dbReference type="Proteomes" id="UP000644727"/>
    </source>
</evidence>
<organism evidence="2 3">
    <name type="scientific">Brachybacterium epidermidis</name>
    <dbReference type="NCBI Taxonomy" id="2781983"/>
    <lineage>
        <taxon>Bacteria</taxon>
        <taxon>Bacillati</taxon>
        <taxon>Actinomycetota</taxon>
        <taxon>Actinomycetes</taxon>
        <taxon>Micrococcales</taxon>
        <taxon>Dermabacteraceae</taxon>
        <taxon>Brachybacterium</taxon>
    </lineage>
</organism>
<comment type="caution">
    <text evidence="2">The sequence shown here is derived from an EMBL/GenBank/DDBJ whole genome shotgun (WGS) entry which is preliminary data.</text>
</comment>
<feature type="domain" description="AB hydrolase-1" evidence="1">
    <location>
        <begin position="10"/>
        <end position="317"/>
    </location>
</feature>
<proteinExistence type="predicted"/>
<dbReference type="Gene3D" id="3.40.50.1820">
    <property type="entry name" value="alpha/beta hydrolase"/>
    <property type="match status" value="1"/>
</dbReference>
<protein>
    <submittedName>
        <fullName evidence="2">Alpha/beta fold hydrolase</fullName>
    </submittedName>
</protein>
<evidence type="ECO:0000313" key="2">
    <source>
        <dbReference type="EMBL" id="MBE9403971.1"/>
    </source>
</evidence>
<reference evidence="2 3" key="1">
    <citation type="submission" date="2020-10" db="EMBL/GenBank/DDBJ databases">
        <title>Draft genome and description of Brachybacterium epidermidis sp nov.</title>
        <authorList>
            <person name="Boxberger M."/>
            <person name="La Scola B."/>
        </authorList>
    </citation>
    <scope>NUCLEOTIDE SEQUENCE [LARGE SCALE GENOMIC DNA]</scope>
    <source>
        <strain evidence="2 3">Marseille-Q2903</strain>
    </source>
</reference>
<keyword evidence="2" id="KW-0378">Hydrolase</keyword>
<dbReference type="GO" id="GO:0016787">
    <property type="term" value="F:hydrolase activity"/>
    <property type="evidence" value="ECO:0007669"/>
    <property type="project" value="UniProtKB-KW"/>
</dbReference>
<dbReference type="EMBL" id="JADEYR010000005">
    <property type="protein sequence ID" value="MBE9403971.1"/>
    <property type="molecule type" value="Genomic_DNA"/>
</dbReference>
<dbReference type="PANTHER" id="PTHR43798:SF27">
    <property type="entry name" value="HYDROLASE ALPHA_BETA HYDROLASE FOLD FAMILY"/>
    <property type="match status" value="1"/>
</dbReference>
<evidence type="ECO:0000259" key="1">
    <source>
        <dbReference type="Pfam" id="PF00561"/>
    </source>
</evidence>
<gene>
    <name evidence="2" type="ORF">IOE58_07145</name>
</gene>
<dbReference type="Pfam" id="PF00561">
    <property type="entry name" value="Abhydrolase_1"/>
    <property type="match status" value="1"/>
</dbReference>